<dbReference type="Proteomes" id="UP000033876">
    <property type="component" value="Unassembled WGS sequence"/>
</dbReference>
<feature type="signal peptide" evidence="1">
    <location>
        <begin position="1"/>
        <end position="22"/>
    </location>
</feature>
<evidence type="ECO:0000256" key="1">
    <source>
        <dbReference type="SAM" id="SignalP"/>
    </source>
</evidence>
<feature type="chain" id="PRO_5002532355" description="DUF5667 domain-containing protein" evidence="1">
    <location>
        <begin position="23"/>
        <end position="288"/>
    </location>
</feature>
<organism evidence="2 3">
    <name type="scientific">Candidatus Nomurabacteria bacterium GW2011_GWB1_37_5</name>
    <dbReference type="NCBI Taxonomy" id="1618742"/>
    <lineage>
        <taxon>Bacteria</taxon>
        <taxon>Candidatus Nomuraibacteriota</taxon>
    </lineage>
</organism>
<comment type="caution">
    <text evidence="2">The sequence shown here is derived from an EMBL/GenBank/DDBJ whole genome shotgun (WGS) entry which is preliminary data.</text>
</comment>
<evidence type="ECO:0000313" key="2">
    <source>
        <dbReference type="EMBL" id="KKQ35488.1"/>
    </source>
</evidence>
<accession>A0A0G0GWW2</accession>
<reference evidence="2 3" key="1">
    <citation type="journal article" date="2015" name="Nature">
        <title>rRNA introns, odd ribosomes, and small enigmatic genomes across a large radiation of phyla.</title>
        <authorList>
            <person name="Brown C.T."/>
            <person name="Hug L.A."/>
            <person name="Thomas B.C."/>
            <person name="Sharon I."/>
            <person name="Castelle C.J."/>
            <person name="Singh A."/>
            <person name="Wilkins M.J."/>
            <person name="Williams K.H."/>
            <person name="Banfield J.F."/>
        </authorList>
    </citation>
    <scope>NUCLEOTIDE SEQUENCE [LARGE SCALE GENOMIC DNA]</scope>
</reference>
<gene>
    <name evidence="2" type="ORF">US50_C0013G0002</name>
</gene>
<evidence type="ECO:0008006" key="4">
    <source>
        <dbReference type="Google" id="ProtNLM"/>
    </source>
</evidence>
<name>A0A0G0GWW2_9BACT</name>
<evidence type="ECO:0000313" key="3">
    <source>
        <dbReference type="Proteomes" id="UP000033876"/>
    </source>
</evidence>
<sequence length="288" mass="33150">MKKIALLSAALCLILFSAWKTAEYLTEQQIKEYSKIVVGAYNKSYSFHKLNLNSVTGPDLELALEISSEKYSNWVINTVLSKRNFMINLITEERTKKFLNNIKESAIEAKMSPEAQDSLFNEIKSLNDYYLIRLKKLQSLTQCQREVIFNEIAKISPRSNSYGLQKIVDESYPGWDREWNAIADKDGWNQSYREVINAAVGLHQLMAEAGIIVEKNCNDFSSGYHFTRYSKQYDYLFSILRWATYLDKGVITEKSISGWKEPTIKALIDDGVVLLEKTKKVVDSYQVK</sequence>
<protein>
    <recommendedName>
        <fullName evidence="4">DUF5667 domain-containing protein</fullName>
    </recommendedName>
</protein>
<dbReference type="EMBL" id="LBTF01000013">
    <property type="protein sequence ID" value="KKQ35488.1"/>
    <property type="molecule type" value="Genomic_DNA"/>
</dbReference>
<proteinExistence type="predicted"/>
<dbReference type="AlphaFoldDB" id="A0A0G0GWW2"/>
<keyword evidence="1" id="KW-0732">Signal</keyword>